<protein>
    <submittedName>
        <fullName evidence="2">Uncharacterized protein</fullName>
    </submittedName>
</protein>
<organism evidence="2 3">
    <name type="scientific">Nesidiocoris tenuis</name>
    <dbReference type="NCBI Taxonomy" id="355587"/>
    <lineage>
        <taxon>Eukaryota</taxon>
        <taxon>Metazoa</taxon>
        <taxon>Ecdysozoa</taxon>
        <taxon>Arthropoda</taxon>
        <taxon>Hexapoda</taxon>
        <taxon>Insecta</taxon>
        <taxon>Pterygota</taxon>
        <taxon>Neoptera</taxon>
        <taxon>Paraneoptera</taxon>
        <taxon>Hemiptera</taxon>
        <taxon>Heteroptera</taxon>
        <taxon>Panheteroptera</taxon>
        <taxon>Cimicomorpha</taxon>
        <taxon>Miridae</taxon>
        <taxon>Dicyphina</taxon>
        <taxon>Nesidiocoris</taxon>
    </lineage>
</organism>
<dbReference type="AlphaFoldDB" id="A0A6H5G629"/>
<keyword evidence="1" id="KW-0812">Transmembrane</keyword>
<feature type="transmembrane region" description="Helical" evidence="1">
    <location>
        <begin position="15"/>
        <end position="36"/>
    </location>
</feature>
<keyword evidence="3" id="KW-1185">Reference proteome</keyword>
<evidence type="ECO:0000313" key="3">
    <source>
        <dbReference type="Proteomes" id="UP000479000"/>
    </source>
</evidence>
<dbReference type="EMBL" id="CADCXU010005896">
    <property type="protein sequence ID" value="CAA9997623.1"/>
    <property type="molecule type" value="Genomic_DNA"/>
</dbReference>
<keyword evidence="1" id="KW-1133">Transmembrane helix</keyword>
<name>A0A6H5G629_9HEMI</name>
<sequence>MSYAFGVILIFADRWSVFICAVHHFCFVCSLLPTLFSANARSTSQKQQKSPILLGFGQVGFARGLSPYFPRGRSSKDGLIERPYLTYRVVINRKLERFTLGRRPHGLGEDCHRQRRGHETLRKRIRYRYGPLLCHPLPCGFPFRSRDVAFSCDLCLVTQWAILPLSTPSTRFRLRRILRRLLSVQ</sequence>
<evidence type="ECO:0000313" key="2">
    <source>
        <dbReference type="EMBL" id="CAA9997623.1"/>
    </source>
</evidence>
<accession>A0A6H5G629</accession>
<dbReference type="Proteomes" id="UP000479000">
    <property type="component" value="Unassembled WGS sequence"/>
</dbReference>
<reference evidence="2 3" key="1">
    <citation type="submission" date="2020-02" db="EMBL/GenBank/DDBJ databases">
        <authorList>
            <person name="Ferguson B K."/>
        </authorList>
    </citation>
    <scope>NUCLEOTIDE SEQUENCE [LARGE SCALE GENOMIC DNA]</scope>
</reference>
<keyword evidence="1" id="KW-0472">Membrane</keyword>
<evidence type="ECO:0000256" key="1">
    <source>
        <dbReference type="SAM" id="Phobius"/>
    </source>
</evidence>
<feature type="non-terminal residue" evidence="2">
    <location>
        <position position="185"/>
    </location>
</feature>
<gene>
    <name evidence="2" type="ORF">NTEN_LOCUS3917</name>
</gene>
<proteinExistence type="predicted"/>